<evidence type="ECO:0000313" key="2">
    <source>
        <dbReference type="EMBL" id="CAD1827658.1"/>
    </source>
</evidence>
<protein>
    <submittedName>
        <fullName evidence="2">Uncharacterized protein</fullName>
    </submittedName>
</protein>
<feature type="compositionally biased region" description="Acidic residues" evidence="1">
    <location>
        <begin position="162"/>
        <end position="179"/>
    </location>
</feature>
<dbReference type="AlphaFoldDB" id="A0A6V7PAJ4"/>
<evidence type="ECO:0000256" key="1">
    <source>
        <dbReference type="SAM" id="MobiDB-lite"/>
    </source>
</evidence>
<feature type="region of interest" description="Disordered" evidence="1">
    <location>
        <begin position="162"/>
        <end position="199"/>
    </location>
</feature>
<gene>
    <name evidence="2" type="ORF">CB5_LOCUS10869</name>
</gene>
<sequence length="219" mass="24348">MKRKDLDEAYDEFSGFAISSPVTKIRRLDAGVPPYMVNERSAVPLAIEEQLPSTSAAPEVELMMDDALPSLPSVDEKALVLYKPSDTSLTLNPGQSNVSLLVSPDLIESLKNRVFNHGINRSLEFKSPEQSNSLAVVPWVPKPGATTNWHLTQPERQVVEETMEDEEERSASMEVEEAEAQANTAQSGGESFSRRQQQLQHCVVPELRPNPSTSIMWSW</sequence>
<dbReference type="PANTHER" id="PTHR35510">
    <property type="entry name" value="DBH-LIKE MONOOXYGENASE"/>
    <property type="match status" value="1"/>
</dbReference>
<dbReference type="PANTHER" id="PTHR35510:SF1">
    <property type="entry name" value="DBH-LIKE MONOOXYGENASE"/>
    <property type="match status" value="1"/>
</dbReference>
<reference evidence="2" key="1">
    <citation type="submission" date="2020-07" db="EMBL/GenBank/DDBJ databases">
        <authorList>
            <person name="Lin J."/>
        </authorList>
    </citation>
    <scope>NUCLEOTIDE SEQUENCE</scope>
</reference>
<feature type="compositionally biased region" description="Polar residues" evidence="1">
    <location>
        <begin position="183"/>
        <end position="199"/>
    </location>
</feature>
<dbReference type="EMBL" id="LR862146">
    <property type="protein sequence ID" value="CAD1827658.1"/>
    <property type="molecule type" value="Genomic_DNA"/>
</dbReference>
<organism evidence="2">
    <name type="scientific">Ananas comosus var. bracteatus</name>
    <name type="common">red pineapple</name>
    <dbReference type="NCBI Taxonomy" id="296719"/>
    <lineage>
        <taxon>Eukaryota</taxon>
        <taxon>Viridiplantae</taxon>
        <taxon>Streptophyta</taxon>
        <taxon>Embryophyta</taxon>
        <taxon>Tracheophyta</taxon>
        <taxon>Spermatophyta</taxon>
        <taxon>Magnoliopsida</taxon>
        <taxon>Liliopsida</taxon>
        <taxon>Poales</taxon>
        <taxon>Bromeliaceae</taxon>
        <taxon>Bromelioideae</taxon>
        <taxon>Ananas</taxon>
    </lineage>
</organism>
<proteinExistence type="predicted"/>
<accession>A0A6V7PAJ4</accession>
<name>A0A6V7PAJ4_ANACO</name>